<dbReference type="SUPFAM" id="SSF53474">
    <property type="entry name" value="alpha/beta-Hydrolases"/>
    <property type="match status" value="1"/>
</dbReference>
<dbReference type="OrthoDB" id="6189138at2"/>
<gene>
    <name evidence="5" type="ORF">FM069_21410</name>
</gene>
<dbReference type="EMBL" id="VJOY01000036">
    <property type="protein sequence ID" value="TRX72729.1"/>
    <property type="molecule type" value="Genomic_DNA"/>
</dbReference>
<name>A0A553GT99_9PSED</name>
<feature type="region of interest" description="Disordered" evidence="4">
    <location>
        <begin position="421"/>
        <end position="447"/>
    </location>
</feature>
<dbReference type="PANTHER" id="PTHR11010:SF38">
    <property type="entry name" value="LYSOSOMAL PRO-X CARBOXYPEPTIDASE"/>
    <property type="match status" value="1"/>
</dbReference>
<dbReference type="PANTHER" id="PTHR11010">
    <property type="entry name" value="PROTEASE S28 PRO-X CARBOXYPEPTIDASE-RELATED"/>
    <property type="match status" value="1"/>
</dbReference>
<proteinExistence type="predicted"/>
<keyword evidence="1" id="KW-0645">Protease</keyword>
<evidence type="ECO:0000313" key="6">
    <source>
        <dbReference type="Proteomes" id="UP000315235"/>
    </source>
</evidence>
<keyword evidence="2" id="KW-0732">Signal</keyword>
<organism evidence="5 6">
    <name type="scientific">Pseudomonas mangiferae</name>
    <dbReference type="NCBI Taxonomy" id="2593654"/>
    <lineage>
        <taxon>Bacteria</taxon>
        <taxon>Pseudomonadati</taxon>
        <taxon>Pseudomonadota</taxon>
        <taxon>Gammaproteobacteria</taxon>
        <taxon>Pseudomonadales</taxon>
        <taxon>Pseudomonadaceae</taxon>
        <taxon>Pseudomonas</taxon>
    </lineage>
</organism>
<evidence type="ECO:0000256" key="2">
    <source>
        <dbReference type="ARBA" id="ARBA00022729"/>
    </source>
</evidence>
<comment type="caution">
    <text evidence="5">The sequence shown here is derived from an EMBL/GenBank/DDBJ whole genome shotgun (WGS) entry which is preliminary data.</text>
</comment>
<reference evidence="5 6" key="1">
    <citation type="submission" date="2019-07" db="EMBL/GenBank/DDBJ databases">
        <title>Pseudomonas mangiferae sp. nov., isolated from bark of mango tree in Thailand.</title>
        <authorList>
            <person name="Srisuk N."/>
            <person name="Anurat P."/>
        </authorList>
    </citation>
    <scope>NUCLEOTIDE SEQUENCE [LARGE SCALE GENOMIC DNA]</scope>
    <source>
        <strain evidence="5 6">DMKU_BBB3-04</strain>
    </source>
</reference>
<accession>A0A553GT99</accession>
<sequence length="447" mass="50660">MTAQAGQEAAATRSQDILAFLQSIPGMEAQELDSPPSGYRYFLLRYEQPVDHDNPARGTFKQRMVLLHRSQSAPMVLSTNGYDIPVTPSRYAITRVLDASQLKVEHRYFAESRPDPLDWKYLNIRQAAADHHRIVQAIRPFYSGKWVSTGASKGGMTAMYHRRYYPNDVDGTLANVAPQSFARLDLRYAVFQEHVGSAACRNDLKQYQREVLKRRESMKGYIQAYGNDNGLAFNLPGGLDQALDHTVGELYFQFFQYGDLKNCASIPATSATDQALFDFLLAWGPLSAMSDSERDRYEPYYYQAITQFGYPALLTRHLADLLKYDPNDYRIYVSQWPRQPFDPSLMWDVAGFVALQSRNVMMIYGDIDPWTAAAFFLPTSSARGTRLFMVPGGNHGSDLPSLSAADRKAAYAMLERWTGVKPSDPPLMLKREASDEVSEEFQQRRPL</sequence>
<protein>
    <submittedName>
        <fullName evidence="5">Peptidase</fullName>
    </submittedName>
</protein>
<dbReference type="GO" id="GO:0008239">
    <property type="term" value="F:dipeptidyl-peptidase activity"/>
    <property type="evidence" value="ECO:0007669"/>
    <property type="project" value="TreeGrafter"/>
</dbReference>
<evidence type="ECO:0000256" key="4">
    <source>
        <dbReference type="SAM" id="MobiDB-lite"/>
    </source>
</evidence>
<dbReference type="GO" id="GO:0006508">
    <property type="term" value="P:proteolysis"/>
    <property type="evidence" value="ECO:0007669"/>
    <property type="project" value="UniProtKB-KW"/>
</dbReference>
<dbReference type="Gene3D" id="3.40.50.1820">
    <property type="entry name" value="alpha/beta hydrolase"/>
    <property type="match status" value="2"/>
</dbReference>
<evidence type="ECO:0000256" key="1">
    <source>
        <dbReference type="ARBA" id="ARBA00022670"/>
    </source>
</evidence>
<dbReference type="InterPro" id="IPR029058">
    <property type="entry name" value="AB_hydrolase_fold"/>
</dbReference>
<evidence type="ECO:0000313" key="5">
    <source>
        <dbReference type="EMBL" id="TRX72729.1"/>
    </source>
</evidence>
<dbReference type="InterPro" id="IPR008761">
    <property type="entry name" value="Peptidase_S37"/>
</dbReference>
<dbReference type="AlphaFoldDB" id="A0A553GT99"/>
<dbReference type="Pfam" id="PF05576">
    <property type="entry name" value="Peptidase_S37"/>
    <property type="match status" value="1"/>
</dbReference>
<evidence type="ECO:0000256" key="3">
    <source>
        <dbReference type="ARBA" id="ARBA00022801"/>
    </source>
</evidence>
<dbReference type="Proteomes" id="UP000315235">
    <property type="component" value="Unassembled WGS sequence"/>
</dbReference>
<keyword evidence="3" id="KW-0378">Hydrolase</keyword>
<keyword evidence="6" id="KW-1185">Reference proteome</keyword>